<dbReference type="GeneID" id="78085564"/>
<reference evidence="1 2" key="2">
    <citation type="submission" date="2013-04" db="EMBL/GenBank/DDBJ databases">
        <title>The Genome Sequence of Bilophila wadsworthia 3_1_6.</title>
        <authorList>
            <consortium name="The Broad Institute Genomics Platform"/>
            <person name="Earl A."/>
            <person name="Ward D."/>
            <person name="Feldgarden M."/>
            <person name="Gevers D."/>
            <person name="Sibley C."/>
            <person name="Strauss J."/>
            <person name="Allen-Vercoe E."/>
            <person name="Walker B."/>
            <person name="Young S."/>
            <person name="Zeng Q."/>
            <person name="Gargeya S."/>
            <person name="Fitzgerald M."/>
            <person name="Haas B."/>
            <person name="Abouelleil A."/>
            <person name="Allen A.W."/>
            <person name="Alvarado L."/>
            <person name="Arachchi H.M."/>
            <person name="Berlin A.M."/>
            <person name="Chapman S.B."/>
            <person name="Gainer-Dewar J."/>
            <person name="Goldberg J."/>
            <person name="Griggs A."/>
            <person name="Gujja S."/>
            <person name="Hansen M."/>
            <person name="Howarth C."/>
            <person name="Imamovic A."/>
            <person name="Ireland A."/>
            <person name="Larimer J."/>
            <person name="McCowan C."/>
            <person name="Murphy C."/>
            <person name="Pearson M."/>
            <person name="Poon T.W."/>
            <person name="Priest M."/>
            <person name="Roberts A."/>
            <person name="Saif S."/>
            <person name="Shea T."/>
            <person name="Sisk P."/>
            <person name="Sykes S."/>
            <person name="Wortman J."/>
            <person name="Nusbaum C."/>
            <person name="Birren B."/>
        </authorList>
    </citation>
    <scope>NUCLEOTIDE SEQUENCE [LARGE SCALE GENOMIC DNA]</scope>
    <source>
        <strain evidence="1 2">3_1_6</strain>
    </source>
</reference>
<sequence length="77" mass="8547">MSAYGSIVSDVMVKGGTRCRLDTVTYTSPEFDELETLVEVCEPLCETEKPTMQAPVEQGPEPVIFVSPEFDEIETLM</sequence>
<keyword evidence="2" id="KW-1185">Reference proteome</keyword>
<dbReference type="Proteomes" id="UP000006034">
    <property type="component" value="Unassembled WGS sequence"/>
</dbReference>
<gene>
    <name evidence="1" type="ORF">HMPREF0179_02433</name>
</gene>
<accession>E5Y8B5</accession>
<dbReference type="EMBL" id="ADCP02000001">
    <property type="protein sequence ID" value="EFV43741.1"/>
    <property type="molecule type" value="Genomic_DNA"/>
</dbReference>
<dbReference type="HOGENOM" id="CLU_2631071_0_0_7"/>
<proteinExistence type="predicted"/>
<dbReference type="AlphaFoldDB" id="E5Y8B5"/>
<comment type="caution">
    <text evidence="1">The sequence shown here is derived from an EMBL/GenBank/DDBJ whole genome shotgun (WGS) entry which is preliminary data.</text>
</comment>
<reference evidence="1 2" key="1">
    <citation type="submission" date="2010-10" db="EMBL/GenBank/DDBJ databases">
        <authorList>
            <consortium name="The Broad Institute Genome Sequencing Platform"/>
            <person name="Ward D."/>
            <person name="Earl A."/>
            <person name="Feldgarden M."/>
            <person name="Young S.K."/>
            <person name="Gargeya S."/>
            <person name="Zeng Q."/>
            <person name="Alvarado L."/>
            <person name="Berlin A."/>
            <person name="Bochicchio J."/>
            <person name="Chapman S.B."/>
            <person name="Chen Z."/>
            <person name="Freedman E."/>
            <person name="Gellesch M."/>
            <person name="Goldberg J."/>
            <person name="Griggs A."/>
            <person name="Gujja S."/>
            <person name="Heilman E."/>
            <person name="Heiman D."/>
            <person name="Howarth C."/>
            <person name="Mehta T."/>
            <person name="Neiman D."/>
            <person name="Pearson M."/>
            <person name="Roberts A."/>
            <person name="Saif S."/>
            <person name="Shea T."/>
            <person name="Shenoy N."/>
            <person name="Sisk P."/>
            <person name="Stolte C."/>
            <person name="Sykes S."/>
            <person name="White J."/>
            <person name="Yandava C."/>
            <person name="Allen-Vercoe E."/>
            <person name="Sibley C."/>
            <person name="Ambrose C.E."/>
            <person name="Strauss J."/>
            <person name="Daigneault M."/>
            <person name="Haas B."/>
            <person name="Nusbaum C."/>
            <person name="Birren B."/>
        </authorList>
    </citation>
    <scope>NUCLEOTIDE SEQUENCE [LARGE SCALE GENOMIC DNA]</scope>
    <source>
        <strain evidence="1 2">3_1_6</strain>
    </source>
</reference>
<evidence type="ECO:0000313" key="1">
    <source>
        <dbReference type="EMBL" id="EFV43741.1"/>
    </source>
</evidence>
<evidence type="ECO:0000313" key="2">
    <source>
        <dbReference type="Proteomes" id="UP000006034"/>
    </source>
</evidence>
<dbReference type="RefSeq" id="WP_005028281.1">
    <property type="nucleotide sequence ID" value="NZ_KE150238.1"/>
</dbReference>
<organism evidence="1 2">
    <name type="scientific">Bilophila wadsworthia (strain 3_1_6)</name>
    <dbReference type="NCBI Taxonomy" id="563192"/>
    <lineage>
        <taxon>Bacteria</taxon>
        <taxon>Pseudomonadati</taxon>
        <taxon>Thermodesulfobacteriota</taxon>
        <taxon>Desulfovibrionia</taxon>
        <taxon>Desulfovibrionales</taxon>
        <taxon>Desulfovibrionaceae</taxon>
        <taxon>Bilophila</taxon>
    </lineage>
</organism>
<name>E5Y8B5_BILW3</name>
<protein>
    <submittedName>
        <fullName evidence="1">Uncharacterized protein</fullName>
    </submittedName>
</protein>
<dbReference type="STRING" id="563192.HMPREF0179_02433"/>